<dbReference type="InterPro" id="IPR009057">
    <property type="entry name" value="Homeodomain-like_sf"/>
</dbReference>
<dbReference type="PATRIC" id="fig|1560201.3.peg.3371"/>
<gene>
    <name evidence="7" type="ORF">NG42_15920</name>
    <name evidence="8" type="ORF">NG43_17070</name>
</gene>
<organism evidence="7 10">
    <name type="scientific">Winslowiella iniecta</name>
    <dbReference type="NCBI Taxonomy" id="1560201"/>
    <lineage>
        <taxon>Bacteria</taxon>
        <taxon>Pseudomonadati</taxon>
        <taxon>Pseudomonadota</taxon>
        <taxon>Gammaproteobacteria</taxon>
        <taxon>Enterobacterales</taxon>
        <taxon>Erwiniaceae</taxon>
        <taxon>Winslowiella</taxon>
    </lineage>
</organism>
<protein>
    <recommendedName>
        <fullName evidence="5">Arabinose operon regulatory protein</fullName>
    </recommendedName>
</protein>
<dbReference type="Proteomes" id="UP000036851">
    <property type="component" value="Unassembled WGS sequence"/>
</dbReference>
<evidence type="ECO:0000313" key="9">
    <source>
        <dbReference type="Proteomes" id="UP000036851"/>
    </source>
</evidence>
<evidence type="ECO:0000313" key="8">
    <source>
        <dbReference type="EMBL" id="KOC90577.1"/>
    </source>
</evidence>
<dbReference type="SUPFAM" id="SSF51215">
    <property type="entry name" value="Regulatory protein AraC"/>
    <property type="match status" value="1"/>
</dbReference>
<feature type="domain" description="HTH araC/xylS-type" evidence="6">
    <location>
        <begin position="174"/>
        <end position="272"/>
    </location>
</feature>
<dbReference type="PANTHER" id="PTHR43280">
    <property type="entry name" value="ARAC-FAMILY TRANSCRIPTIONAL REGULATOR"/>
    <property type="match status" value="1"/>
</dbReference>
<evidence type="ECO:0000313" key="10">
    <source>
        <dbReference type="Proteomes" id="UP000037088"/>
    </source>
</evidence>
<evidence type="ECO:0000256" key="4">
    <source>
        <dbReference type="ARBA" id="ARBA00023163"/>
    </source>
</evidence>
<dbReference type="Gene3D" id="2.60.120.10">
    <property type="entry name" value="Jelly Rolls"/>
    <property type="match status" value="1"/>
</dbReference>
<dbReference type="SUPFAM" id="SSF46689">
    <property type="entry name" value="Homeodomain-like"/>
    <property type="match status" value="2"/>
</dbReference>
<dbReference type="PRINTS" id="PR00032">
    <property type="entry name" value="HTHARAC"/>
</dbReference>
<dbReference type="EMBL" id="JRXF01000029">
    <property type="protein sequence ID" value="KOC90577.1"/>
    <property type="molecule type" value="Genomic_DNA"/>
</dbReference>
<dbReference type="STRING" id="1560201.NG42_15920"/>
<dbReference type="InterPro" id="IPR037923">
    <property type="entry name" value="HTH-like"/>
</dbReference>
<dbReference type="SMART" id="SM00342">
    <property type="entry name" value="HTH_ARAC"/>
    <property type="match status" value="1"/>
</dbReference>
<evidence type="ECO:0000313" key="7">
    <source>
        <dbReference type="EMBL" id="KOC88544.1"/>
    </source>
</evidence>
<dbReference type="OrthoDB" id="5622169at2"/>
<evidence type="ECO:0000256" key="3">
    <source>
        <dbReference type="ARBA" id="ARBA00023159"/>
    </source>
</evidence>
<dbReference type="EMBL" id="JRXE01000023">
    <property type="protein sequence ID" value="KOC88544.1"/>
    <property type="molecule type" value="Genomic_DNA"/>
</dbReference>
<keyword evidence="2" id="KW-0238">DNA-binding</keyword>
<dbReference type="Proteomes" id="UP000037088">
    <property type="component" value="Unassembled WGS sequence"/>
</dbReference>
<dbReference type="GO" id="GO:0003700">
    <property type="term" value="F:DNA-binding transcription factor activity"/>
    <property type="evidence" value="ECO:0007669"/>
    <property type="project" value="InterPro"/>
</dbReference>
<accession>A0A0L7SZE0</accession>
<keyword evidence="1" id="KW-0805">Transcription regulation</keyword>
<evidence type="ECO:0000256" key="1">
    <source>
        <dbReference type="ARBA" id="ARBA00023015"/>
    </source>
</evidence>
<dbReference type="InterPro" id="IPR014710">
    <property type="entry name" value="RmlC-like_jellyroll"/>
</dbReference>
<keyword evidence="4" id="KW-0804">Transcription</keyword>
<dbReference type="Gene3D" id="1.10.10.60">
    <property type="entry name" value="Homeodomain-like"/>
    <property type="match status" value="1"/>
</dbReference>
<dbReference type="RefSeq" id="WP_052900668.1">
    <property type="nucleotide sequence ID" value="NZ_JRXE01000023.1"/>
</dbReference>
<evidence type="ECO:0000259" key="6">
    <source>
        <dbReference type="PROSITE" id="PS01124"/>
    </source>
</evidence>
<dbReference type="InterPro" id="IPR003313">
    <property type="entry name" value="AraC-bd"/>
</dbReference>
<dbReference type="PROSITE" id="PS00041">
    <property type="entry name" value="HTH_ARAC_FAMILY_1"/>
    <property type="match status" value="1"/>
</dbReference>
<dbReference type="PANTHER" id="PTHR43280:SF28">
    <property type="entry name" value="HTH-TYPE TRANSCRIPTIONAL ACTIVATOR RHAS"/>
    <property type="match status" value="1"/>
</dbReference>
<keyword evidence="3" id="KW-0010">Activator</keyword>
<comment type="caution">
    <text evidence="7">The sequence shown here is derived from an EMBL/GenBank/DDBJ whole genome shotgun (WGS) entry which is preliminary data.</text>
</comment>
<dbReference type="InterPro" id="IPR020449">
    <property type="entry name" value="Tscrpt_reg_AraC-type_HTH"/>
</dbReference>
<sequence>MLKLCIDEYFSSSSNLFSLYVSDPECNDCEHCHEFDELVMVESGHGIHVINGKPSYIQQGDVFYVRRDQYHFYDRLGTLKLTNLLINSQQPFRYLNNLDQLMGDLNGVSQQQPGWLMPEQRIACKSLISQLTRTGAAQPELSDAAQEVKFFNLILSINKSLHTTSRSHTKYKAYRLIAWLQSNCFEQIDWDELSHRFLLTKRTLYRQIKETTGMTPEQFIRQLRLESARMLLRTGEENITGIAFKCGFSSSNHFSACYKSVFGYPPSQERRQN</sequence>
<reference evidence="9 10" key="1">
    <citation type="journal article" date="2015" name="Int. J. Syst. Evol. Microbiol.">
        <title>Erwinia iniecta sp. nov., isolated from Russian wheat aphids (Diuraphis noxia).</title>
        <authorList>
            <person name="Campillo T."/>
            <person name="Luna E."/>
            <person name="Portier P."/>
            <person name="Fischer-Le Saux M."/>
            <person name="Lapitan N."/>
            <person name="Tisserat N.A."/>
            <person name="Leach J.E."/>
        </authorList>
    </citation>
    <scope>NUCLEOTIDE SEQUENCE [LARGE SCALE GENOMIC DNA]</scope>
    <source>
        <strain evidence="7 10">B120</strain>
        <strain evidence="8 9">B149</strain>
    </source>
</reference>
<dbReference type="InterPro" id="IPR018060">
    <property type="entry name" value="HTH_AraC"/>
</dbReference>
<evidence type="ECO:0000256" key="5">
    <source>
        <dbReference type="ARBA" id="ARBA00044978"/>
    </source>
</evidence>
<proteinExistence type="predicted"/>
<dbReference type="GO" id="GO:0043565">
    <property type="term" value="F:sequence-specific DNA binding"/>
    <property type="evidence" value="ECO:0007669"/>
    <property type="project" value="InterPro"/>
</dbReference>
<evidence type="ECO:0000256" key="2">
    <source>
        <dbReference type="ARBA" id="ARBA00023125"/>
    </source>
</evidence>
<dbReference type="Pfam" id="PF02311">
    <property type="entry name" value="AraC_binding"/>
    <property type="match status" value="1"/>
</dbReference>
<keyword evidence="10" id="KW-1185">Reference proteome</keyword>
<dbReference type="AlphaFoldDB" id="A0A0L7SZE0"/>
<name>A0A0L7SZE0_9GAMM</name>
<dbReference type="InterPro" id="IPR018062">
    <property type="entry name" value="HTH_AraC-typ_CS"/>
</dbReference>
<dbReference type="PROSITE" id="PS01124">
    <property type="entry name" value="HTH_ARAC_FAMILY_2"/>
    <property type="match status" value="1"/>
</dbReference>
<dbReference type="Pfam" id="PF12833">
    <property type="entry name" value="HTH_18"/>
    <property type="match status" value="1"/>
</dbReference>